<keyword evidence="4" id="KW-1185">Reference proteome</keyword>
<reference evidence="3 4" key="1">
    <citation type="submission" date="2020-07" db="EMBL/GenBank/DDBJ databases">
        <title>Metarhizium humberi genome.</title>
        <authorList>
            <person name="Lysoe E."/>
        </authorList>
    </citation>
    <scope>NUCLEOTIDE SEQUENCE [LARGE SCALE GENOMIC DNA]</scope>
    <source>
        <strain evidence="3 4">ESALQ1638</strain>
    </source>
</reference>
<feature type="transmembrane region" description="Helical" evidence="1">
    <location>
        <begin position="213"/>
        <end position="231"/>
    </location>
</feature>
<dbReference type="GO" id="GO:0000030">
    <property type="term" value="F:mannosyltransferase activity"/>
    <property type="evidence" value="ECO:0007669"/>
    <property type="project" value="TreeGrafter"/>
</dbReference>
<comment type="caution">
    <text evidence="3">The sequence shown here is derived from an EMBL/GenBank/DDBJ whole genome shotgun (WGS) entry which is preliminary data.</text>
</comment>
<keyword evidence="1" id="KW-0812">Transmembrane</keyword>
<gene>
    <name evidence="3" type="ORF">MHUMG1_00812</name>
</gene>
<evidence type="ECO:0000313" key="4">
    <source>
        <dbReference type="Proteomes" id="UP000764110"/>
    </source>
</evidence>
<name>A0A9P8MKA4_9HYPO</name>
<evidence type="ECO:0008006" key="5">
    <source>
        <dbReference type="Google" id="ProtNLM"/>
    </source>
</evidence>
<organism evidence="3 4">
    <name type="scientific">Metarhizium humberi</name>
    <dbReference type="NCBI Taxonomy" id="2596975"/>
    <lineage>
        <taxon>Eukaryota</taxon>
        <taxon>Fungi</taxon>
        <taxon>Dikarya</taxon>
        <taxon>Ascomycota</taxon>
        <taxon>Pezizomycotina</taxon>
        <taxon>Sordariomycetes</taxon>
        <taxon>Hypocreomycetidae</taxon>
        <taxon>Hypocreales</taxon>
        <taxon>Clavicipitaceae</taxon>
        <taxon>Metarhizium</taxon>
    </lineage>
</organism>
<keyword evidence="1" id="KW-0472">Membrane</keyword>
<dbReference type="GO" id="GO:0006506">
    <property type="term" value="P:GPI anchor biosynthetic process"/>
    <property type="evidence" value="ECO:0007669"/>
    <property type="project" value="TreeGrafter"/>
</dbReference>
<dbReference type="AlphaFoldDB" id="A0A9P8MKA4"/>
<dbReference type="GO" id="GO:0005789">
    <property type="term" value="C:endoplasmic reticulum membrane"/>
    <property type="evidence" value="ECO:0007669"/>
    <property type="project" value="TreeGrafter"/>
</dbReference>
<proteinExistence type="predicted"/>
<evidence type="ECO:0000313" key="3">
    <source>
        <dbReference type="EMBL" id="KAH0601933.1"/>
    </source>
</evidence>
<protein>
    <recommendedName>
        <fullName evidence="5">GPI-Mannosyltransferase II co-activator, Pga1</fullName>
    </recommendedName>
</protein>
<keyword evidence="1" id="KW-1133">Transmembrane helix</keyword>
<evidence type="ECO:0000256" key="2">
    <source>
        <dbReference type="SAM" id="SignalP"/>
    </source>
</evidence>
<feature type="chain" id="PRO_5040259660" description="GPI-Mannosyltransferase II co-activator, Pga1" evidence="2">
    <location>
        <begin position="29"/>
        <end position="249"/>
    </location>
</feature>
<dbReference type="EMBL" id="JACEFI010000001">
    <property type="protein sequence ID" value="KAH0601933.1"/>
    <property type="molecule type" value="Genomic_DNA"/>
</dbReference>
<dbReference type="GO" id="GO:0031501">
    <property type="term" value="C:mannosyltransferase complex"/>
    <property type="evidence" value="ECO:0007669"/>
    <property type="project" value="TreeGrafter"/>
</dbReference>
<feature type="signal peptide" evidence="2">
    <location>
        <begin position="1"/>
        <end position="28"/>
    </location>
</feature>
<keyword evidence="2" id="KW-0732">Signal</keyword>
<dbReference type="Proteomes" id="UP000764110">
    <property type="component" value="Unassembled WGS sequence"/>
</dbReference>
<dbReference type="InterPro" id="IPR019433">
    <property type="entry name" value="GPI_ManTrfase_II_coact_Pga1"/>
</dbReference>
<dbReference type="PANTHER" id="PTHR28022:SF1">
    <property type="entry name" value="GPI MANNOSYLTRANSFERASE 2 SUBUNIT PGA1"/>
    <property type="match status" value="1"/>
</dbReference>
<dbReference type="PANTHER" id="PTHR28022">
    <property type="entry name" value="GPI MANNOSYLTRANSFERASE 2 SUBUNIT PGA1"/>
    <property type="match status" value="1"/>
</dbReference>
<sequence length="249" mass="27625">MMPPTSSPVKALVYTILLLCTFVKCVVGNVEKIIFIGPPPSAIGSSNHPALSSLNINTLTQDELSVRTNLDRIFASEQTGFQGQSSWILLTNLTENQRYELRVCWSALPWPSLMLDQEPTRFDMEAYTLDTVLENDKLLQSLNAYAAFRPNIQTTKQSTIIPNSSSLLIEIHSAADYFTDNAELMANPPPVLVDLILDPFLFNVLPKSLLPTVGYLSLLGVMTWFVARWVASSLQSVADSMETPSKKQN</sequence>
<evidence type="ECO:0000256" key="1">
    <source>
        <dbReference type="SAM" id="Phobius"/>
    </source>
</evidence>
<accession>A0A9P8MKA4</accession>